<protein>
    <submittedName>
        <fullName evidence="2">Uncharacterized protein</fullName>
    </submittedName>
</protein>
<evidence type="ECO:0000313" key="3">
    <source>
        <dbReference type="Proteomes" id="UP000663870"/>
    </source>
</evidence>
<dbReference type="Proteomes" id="UP000663870">
    <property type="component" value="Unassembled WGS sequence"/>
</dbReference>
<reference evidence="2" key="1">
    <citation type="submission" date="2021-02" db="EMBL/GenBank/DDBJ databases">
        <authorList>
            <person name="Nowell W R."/>
        </authorList>
    </citation>
    <scope>NUCLEOTIDE SEQUENCE</scope>
</reference>
<accession>A0A816FSD5</accession>
<sequence length="294" mass="34091">MSLLMFNDQCENILKLIGNRVVSLRLTLIDIIDGWSLVSSYLQYHQISLLQHLHLIGIEPHEFDKLLRNHVIRHVHTLLVDVTPSSSFKFLQVEGVYLVKNVNQIENGSLEYEITLPNLLNTKHLRTLTIGIHTSHFLERLLLCIPFIENLSFSVNDRDSDEYDTHDTILLPTSIDTHHLRYLSRLRINCMNSISFHRIIALLSSVFGQLCRLSLILEAFTSISDPLIISGDIIQQLCIDRLQPTATYILNLLLYVLDDFEEKIIFNSFFKVPFIHRQLPRVFIQELDDRDFGS</sequence>
<organism evidence="2 3">
    <name type="scientific">Rotaria sordida</name>
    <dbReference type="NCBI Taxonomy" id="392033"/>
    <lineage>
        <taxon>Eukaryota</taxon>
        <taxon>Metazoa</taxon>
        <taxon>Spiralia</taxon>
        <taxon>Gnathifera</taxon>
        <taxon>Rotifera</taxon>
        <taxon>Eurotatoria</taxon>
        <taxon>Bdelloidea</taxon>
        <taxon>Philodinida</taxon>
        <taxon>Philodinidae</taxon>
        <taxon>Rotaria</taxon>
    </lineage>
</organism>
<dbReference type="EMBL" id="CAJNOL010013716">
    <property type="protein sequence ID" value="CAF1664945.1"/>
    <property type="molecule type" value="Genomic_DNA"/>
</dbReference>
<name>A0A816FSD5_9BILA</name>
<feature type="non-terminal residue" evidence="2">
    <location>
        <position position="294"/>
    </location>
</feature>
<comment type="caution">
    <text evidence="2">The sequence shown here is derived from an EMBL/GenBank/DDBJ whole genome shotgun (WGS) entry which is preliminary data.</text>
</comment>
<evidence type="ECO:0000313" key="2">
    <source>
        <dbReference type="EMBL" id="CAF1664945.1"/>
    </source>
</evidence>
<dbReference type="EMBL" id="CAJNOH010011857">
    <property type="protein sequence ID" value="CAF1529642.1"/>
    <property type="molecule type" value="Genomic_DNA"/>
</dbReference>
<dbReference type="Proteomes" id="UP000663854">
    <property type="component" value="Unassembled WGS sequence"/>
</dbReference>
<gene>
    <name evidence="2" type="ORF">JXQ802_LOCUS56666</name>
    <name evidence="1" type="ORF">PYM288_LOCUS40095</name>
</gene>
<proteinExistence type="predicted"/>
<dbReference type="AlphaFoldDB" id="A0A816FSD5"/>
<evidence type="ECO:0000313" key="1">
    <source>
        <dbReference type="EMBL" id="CAF1529642.1"/>
    </source>
</evidence>
<keyword evidence="3" id="KW-1185">Reference proteome</keyword>